<feature type="region of interest" description="Disordered" evidence="2">
    <location>
        <begin position="1"/>
        <end position="105"/>
    </location>
</feature>
<accession>A0ABS8WLZ5</accession>
<protein>
    <submittedName>
        <fullName evidence="3">Uncharacterized protein</fullName>
    </submittedName>
</protein>
<reference evidence="3 4" key="1">
    <citation type="journal article" date="2021" name="BMC Genomics">
        <title>Datura genome reveals duplications of psychoactive alkaloid biosynthetic genes and high mutation rate following tissue culture.</title>
        <authorList>
            <person name="Rajewski A."/>
            <person name="Carter-House D."/>
            <person name="Stajich J."/>
            <person name="Litt A."/>
        </authorList>
    </citation>
    <scope>NUCLEOTIDE SEQUENCE [LARGE SCALE GENOMIC DNA]</scope>
    <source>
        <strain evidence="3">AR-01</strain>
    </source>
</reference>
<feature type="region of interest" description="Disordered" evidence="2">
    <location>
        <begin position="167"/>
        <end position="188"/>
    </location>
</feature>
<dbReference type="Proteomes" id="UP000823775">
    <property type="component" value="Unassembled WGS sequence"/>
</dbReference>
<feature type="coiled-coil region" evidence="1">
    <location>
        <begin position="127"/>
        <end position="161"/>
    </location>
</feature>
<evidence type="ECO:0000256" key="1">
    <source>
        <dbReference type="SAM" id="Coils"/>
    </source>
</evidence>
<keyword evidence="4" id="KW-1185">Reference proteome</keyword>
<evidence type="ECO:0000256" key="2">
    <source>
        <dbReference type="SAM" id="MobiDB-lite"/>
    </source>
</evidence>
<evidence type="ECO:0000313" key="4">
    <source>
        <dbReference type="Proteomes" id="UP000823775"/>
    </source>
</evidence>
<gene>
    <name evidence="3" type="ORF">HAX54_051073</name>
</gene>
<sequence length="188" mass="20914">MHPSDKGPLITPTTTISEAIDVAHKRKKPSSSSSKGAEKSLGIVPFCSGTSKPPISLNGDGITSAACSSNERNVNQEQHRKGLKKKPKDVSNQHSEFADLDSKITRDSHQELLSTMKQLLHIANEENSRWTSTQESLEKSLHELKKELEAWTSKNKKITMLIEEDHRKKLSENQESITTTEDEINSIA</sequence>
<evidence type="ECO:0000313" key="3">
    <source>
        <dbReference type="EMBL" id="MCE3051861.1"/>
    </source>
</evidence>
<keyword evidence="1" id="KW-0175">Coiled coil</keyword>
<comment type="caution">
    <text evidence="3">The sequence shown here is derived from an EMBL/GenBank/DDBJ whole genome shotgun (WGS) entry which is preliminary data.</text>
</comment>
<proteinExistence type="predicted"/>
<dbReference type="EMBL" id="JACEIK010009008">
    <property type="protein sequence ID" value="MCE3051861.1"/>
    <property type="molecule type" value="Genomic_DNA"/>
</dbReference>
<feature type="compositionally biased region" description="Basic and acidic residues" evidence="2">
    <location>
        <begin position="88"/>
        <end position="105"/>
    </location>
</feature>
<name>A0ABS8WLZ5_DATST</name>
<organism evidence="3 4">
    <name type="scientific">Datura stramonium</name>
    <name type="common">Jimsonweed</name>
    <name type="synonym">Common thornapple</name>
    <dbReference type="NCBI Taxonomy" id="4076"/>
    <lineage>
        <taxon>Eukaryota</taxon>
        <taxon>Viridiplantae</taxon>
        <taxon>Streptophyta</taxon>
        <taxon>Embryophyta</taxon>
        <taxon>Tracheophyta</taxon>
        <taxon>Spermatophyta</taxon>
        <taxon>Magnoliopsida</taxon>
        <taxon>eudicotyledons</taxon>
        <taxon>Gunneridae</taxon>
        <taxon>Pentapetalae</taxon>
        <taxon>asterids</taxon>
        <taxon>lamiids</taxon>
        <taxon>Solanales</taxon>
        <taxon>Solanaceae</taxon>
        <taxon>Solanoideae</taxon>
        <taxon>Datureae</taxon>
        <taxon>Datura</taxon>
    </lineage>
</organism>
<feature type="compositionally biased region" description="Polar residues" evidence="2">
    <location>
        <begin position="65"/>
        <end position="76"/>
    </location>
</feature>